<keyword evidence="5" id="KW-1185">Reference proteome</keyword>
<feature type="transmembrane region" description="Helical" evidence="3">
    <location>
        <begin position="7"/>
        <end position="32"/>
    </location>
</feature>
<dbReference type="OrthoDB" id="695001at2759"/>
<protein>
    <recommendedName>
        <fullName evidence="6">Late embryogenesis abundant protein LEA-2 subgroup domain-containing protein</fullName>
    </recommendedName>
</protein>
<keyword evidence="2 3" id="KW-0472">Membrane</keyword>
<reference evidence="4 5" key="1">
    <citation type="journal article" date="2019" name="Sci. Rep.">
        <title>A high-quality genome of Eragrostis curvula grass provides insights into Poaceae evolution and supports new strategies to enhance forage quality.</title>
        <authorList>
            <person name="Carballo J."/>
            <person name="Santos B.A.C.M."/>
            <person name="Zappacosta D."/>
            <person name="Garbus I."/>
            <person name="Selva J.P."/>
            <person name="Gallo C.A."/>
            <person name="Diaz A."/>
            <person name="Albertini E."/>
            <person name="Caccamo M."/>
            <person name="Echenique V."/>
        </authorList>
    </citation>
    <scope>NUCLEOTIDE SEQUENCE [LARGE SCALE GENOMIC DNA]</scope>
    <source>
        <strain evidence="5">cv. Victoria</strain>
        <tissue evidence="4">Leaf</tissue>
    </source>
</reference>
<evidence type="ECO:0000313" key="5">
    <source>
        <dbReference type="Proteomes" id="UP000324897"/>
    </source>
</evidence>
<dbReference type="GO" id="GO:0009506">
    <property type="term" value="C:plasmodesma"/>
    <property type="evidence" value="ECO:0007669"/>
    <property type="project" value="TreeGrafter"/>
</dbReference>
<evidence type="ECO:0000256" key="3">
    <source>
        <dbReference type="SAM" id="Phobius"/>
    </source>
</evidence>
<dbReference type="PANTHER" id="PTHR31415:SF67">
    <property type="entry name" value="OS04G0114300 PROTEIN"/>
    <property type="match status" value="1"/>
</dbReference>
<accession>A0A5J9TC40</accession>
<name>A0A5J9TC40_9POAL</name>
<dbReference type="Proteomes" id="UP000324897">
    <property type="component" value="Chromosome 3"/>
</dbReference>
<proteinExistence type="predicted"/>
<dbReference type="EMBL" id="RWGY01000039">
    <property type="protein sequence ID" value="TVU08879.1"/>
    <property type="molecule type" value="Genomic_DNA"/>
</dbReference>
<evidence type="ECO:0000256" key="2">
    <source>
        <dbReference type="ARBA" id="ARBA00023136"/>
    </source>
</evidence>
<feature type="non-terminal residue" evidence="4">
    <location>
        <position position="1"/>
    </location>
</feature>
<sequence length="194" mass="20714">MAKAADIVAGCCFLFAALGAAVLLVVAFVFVIPVEVTVDEAYLSRLALAAPGNGTPASLAYDLTLEVAVHNHDWALSVRRTAPLDAELRFAGRPFARVRMAGAADWDRIRRSTMAIYRVAVAGEAALVPALGSSAAEEFAWERASGVFHLELVVTGAFRFLAHSHSDSLRVICPLQLSISTPTMQAAFARVRCT</sequence>
<organism evidence="4 5">
    <name type="scientific">Eragrostis curvula</name>
    <name type="common">weeping love grass</name>
    <dbReference type="NCBI Taxonomy" id="38414"/>
    <lineage>
        <taxon>Eukaryota</taxon>
        <taxon>Viridiplantae</taxon>
        <taxon>Streptophyta</taxon>
        <taxon>Embryophyta</taxon>
        <taxon>Tracheophyta</taxon>
        <taxon>Spermatophyta</taxon>
        <taxon>Magnoliopsida</taxon>
        <taxon>Liliopsida</taxon>
        <taxon>Poales</taxon>
        <taxon>Poaceae</taxon>
        <taxon>PACMAD clade</taxon>
        <taxon>Chloridoideae</taxon>
        <taxon>Eragrostideae</taxon>
        <taxon>Eragrostidinae</taxon>
        <taxon>Eragrostis</taxon>
    </lineage>
</organism>
<evidence type="ECO:0008006" key="6">
    <source>
        <dbReference type="Google" id="ProtNLM"/>
    </source>
</evidence>
<dbReference type="PANTHER" id="PTHR31415">
    <property type="entry name" value="OS05G0367900 PROTEIN"/>
    <property type="match status" value="1"/>
</dbReference>
<dbReference type="AlphaFoldDB" id="A0A5J9TC40"/>
<keyword evidence="3" id="KW-1133">Transmembrane helix</keyword>
<evidence type="ECO:0000313" key="4">
    <source>
        <dbReference type="EMBL" id="TVU08879.1"/>
    </source>
</evidence>
<gene>
    <name evidence="4" type="ORF">EJB05_42303</name>
</gene>
<dbReference type="Gramene" id="TVU08879">
    <property type="protein sequence ID" value="TVU08879"/>
    <property type="gene ID" value="EJB05_42303"/>
</dbReference>
<keyword evidence="3" id="KW-0812">Transmembrane</keyword>
<comment type="caution">
    <text evidence="4">The sequence shown here is derived from an EMBL/GenBank/DDBJ whole genome shotgun (WGS) entry which is preliminary data.</text>
</comment>
<dbReference type="InterPro" id="IPR044839">
    <property type="entry name" value="NDR1-like"/>
</dbReference>
<dbReference type="GO" id="GO:0098542">
    <property type="term" value="P:defense response to other organism"/>
    <property type="evidence" value="ECO:0007669"/>
    <property type="project" value="InterPro"/>
</dbReference>
<dbReference type="GO" id="GO:0005886">
    <property type="term" value="C:plasma membrane"/>
    <property type="evidence" value="ECO:0007669"/>
    <property type="project" value="TreeGrafter"/>
</dbReference>
<evidence type="ECO:0000256" key="1">
    <source>
        <dbReference type="ARBA" id="ARBA00004370"/>
    </source>
</evidence>
<comment type="subcellular location">
    <subcellularLocation>
        <location evidence="1">Membrane</location>
    </subcellularLocation>
</comment>